<dbReference type="InterPro" id="IPR050143">
    <property type="entry name" value="TRIM/RBCC"/>
</dbReference>
<reference evidence="4" key="1">
    <citation type="submission" date="2025-08" db="UniProtKB">
        <authorList>
            <consortium name="Ensembl"/>
        </authorList>
    </citation>
    <scope>IDENTIFICATION</scope>
</reference>
<accession>A0A8D0L503</accession>
<dbReference type="InterPro" id="IPR001870">
    <property type="entry name" value="B30.2/SPRY"/>
</dbReference>
<evidence type="ECO:0000256" key="1">
    <source>
        <dbReference type="ARBA" id="ARBA00009651"/>
    </source>
</evidence>
<dbReference type="InterPro" id="IPR003877">
    <property type="entry name" value="SPRY_dom"/>
</dbReference>
<evidence type="ECO:0000313" key="4">
    <source>
        <dbReference type="Ensembl" id="ENSSPUP00000009146.1"/>
    </source>
</evidence>
<dbReference type="GeneTree" id="ENSGT01030000234669"/>
<dbReference type="Gene3D" id="2.60.120.920">
    <property type="match status" value="1"/>
</dbReference>
<dbReference type="SUPFAM" id="SSF49899">
    <property type="entry name" value="Concanavalin A-like lectins/glucanases"/>
    <property type="match status" value="1"/>
</dbReference>
<dbReference type="PANTHER" id="PTHR24103">
    <property type="entry name" value="E3 UBIQUITIN-PROTEIN LIGASE TRIM"/>
    <property type="match status" value="1"/>
</dbReference>
<reference evidence="4" key="2">
    <citation type="submission" date="2025-09" db="UniProtKB">
        <authorList>
            <consortium name="Ensembl"/>
        </authorList>
    </citation>
    <scope>IDENTIFICATION</scope>
</reference>
<dbReference type="PRINTS" id="PR01407">
    <property type="entry name" value="BUTYPHLNCDUF"/>
</dbReference>
<comment type="similarity">
    <text evidence="1">Belongs to the ohanin/vespryn family.</text>
</comment>
<dbReference type="Pfam" id="PF13765">
    <property type="entry name" value="PRY"/>
    <property type="match status" value="1"/>
</dbReference>
<dbReference type="AlphaFoldDB" id="A0A8D0L503"/>
<feature type="domain" description="B30.2/SPRY" evidence="3">
    <location>
        <begin position="50"/>
        <end position="171"/>
    </location>
</feature>
<evidence type="ECO:0000256" key="2">
    <source>
        <dbReference type="ARBA" id="ARBA00034460"/>
    </source>
</evidence>
<name>A0A8D0L503_SPHPU</name>
<dbReference type="InterPro" id="IPR003879">
    <property type="entry name" value="Butyrophylin_SPRY"/>
</dbReference>
<dbReference type="PROSITE" id="PS50188">
    <property type="entry name" value="B302_SPRY"/>
    <property type="match status" value="1"/>
</dbReference>
<dbReference type="InterPro" id="IPR043136">
    <property type="entry name" value="B30.2/SPRY_sf"/>
</dbReference>
<dbReference type="SMART" id="SM00589">
    <property type="entry name" value="PRY"/>
    <property type="match status" value="1"/>
</dbReference>
<sequence>NNVELFHSRYEKRQLQQPVDNPPELEETLGAFFLQTAALQETLQNFKESLPSALEKAKKSAPTSYGTATLTLDPDTAHPWLVLSEGRKRVRWGDTEQDLPDNPERFDHYACVLGCKGFNWGKHCWEVEVGEGQRWAVGVARESVRRKGGISRSPEGGIWAVGGSVPGSHLP</sequence>
<dbReference type="Pfam" id="PF00622">
    <property type="entry name" value="SPRY"/>
    <property type="match status" value="1"/>
</dbReference>
<comment type="function">
    <text evidence="2">Neurotoxin that produces dose-dependent hypolocomotion and hyperalgesia in mice. May directly act on the central nervous system, as it is 6500-fold more potent when administered intracerebroventricularly than intraperitoneal.</text>
</comment>
<dbReference type="InterPro" id="IPR013320">
    <property type="entry name" value="ConA-like_dom_sf"/>
</dbReference>
<keyword evidence="5" id="KW-1185">Reference proteome</keyword>
<evidence type="ECO:0000313" key="5">
    <source>
        <dbReference type="Proteomes" id="UP000694392"/>
    </source>
</evidence>
<evidence type="ECO:0000259" key="3">
    <source>
        <dbReference type="PROSITE" id="PS50188"/>
    </source>
</evidence>
<dbReference type="Proteomes" id="UP000694392">
    <property type="component" value="Unplaced"/>
</dbReference>
<proteinExistence type="inferred from homology"/>
<organism evidence="4 5">
    <name type="scientific">Sphenodon punctatus</name>
    <name type="common">Tuatara</name>
    <name type="synonym">Hatteria punctata</name>
    <dbReference type="NCBI Taxonomy" id="8508"/>
    <lineage>
        <taxon>Eukaryota</taxon>
        <taxon>Metazoa</taxon>
        <taxon>Chordata</taxon>
        <taxon>Craniata</taxon>
        <taxon>Vertebrata</taxon>
        <taxon>Euteleostomi</taxon>
        <taxon>Lepidosauria</taxon>
        <taxon>Sphenodontia</taxon>
        <taxon>Sphenodontidae</taxon>
        <taxon>Sphenodon</taxon>
    </lineage>
</organism>
<dbReference type="InterPro" id="IPR006574">
    <property type="entry name" value="PRY"/>
</dbReference>
<dbReference type="Ensembl" id="ENSSPUT00000009764.1">
    <property type="protein sequence ID" value="ENSSPUP00000009146.1"/>
    <property type="gene ID" value="ENSSPUG00000007131.1"/>
</dbReference>
<protein>
    <recommendedName>
        <fullName evidence="3">B30.2/SPRY domain-containing protein</fullName>
    </recommendedName>
</protein>